<dbReference type="EMBL" id="JAUIZM010000019">
    <property type="protein sequence ID" value="KAK1352148.1"/>
    <property type="molecule type" value="Genomic_DNA"/>
</dbReference>
<reference evidence="1" key="2">
    <citation type="submission" date="2023-05" db="EMBL/GenBank/DDBJ databases">
        <authorList>
            <person name="Schelkunov M.I."/>
        </authorList>
    </citation>
    <scope>NUCLEOTIDE SEQUENCE</scope>
    <source>
        <strain evidence="1">Hsosn_3</strain>
        <tissue evidence="1">Leaf</tissue>
    </source>
</reference>
<reference evidence="1" key="1">
    <citation type="submission" date="2023-02" db="EMBL/GenBank/DDBJ databases">
        <title>Genome of toxic invasive species Heracleum sosnowskyi carries increased number of genes despite the absence of recent whole-genome duplications.</title>
        <authorList>
            <person name="Schelkunov M."/>
            <person name="Shtratnikova V."/>
            <person name="Makarenko M."/>
            <person name="Klepikova A."/>
            <person name="Omelchenko D."/>
            <person name="Novikova G."/>
            <person name="Obukhova E."/>
            <person name="Bogdanov V."/>
            <person name="Penin A."/>
            <person name="Logacheva M."/>
        </authorList>
    </citation>
    <scope>NUCLEOTIDE SEQUENCE</scope>
    <source>
        <strain evidence="1">Hsosn_3</strain>
        <tissue evidence="1">Leaf</tissue>
    </source>
</reference>
<dbReference type="EMBL" id="JAUIZM010000019">
    <property type="protein sequence ID" value="KAK1352140.1"/>
    <property type="molecule type" value="Genomic_DNA"/>
</dbReference>
<dbReference type="Proteomes" id="UP001237642">
    <property type="component" value="Unassembled WGS sequence"/>
</dbReference>
<evidence type="ECO:0000313" key="1">
    <source>
        <dbReference type="EMBL" id="KAK1352140.1"/>
    </source>
</evidence>
<evidence type="ECO:0000313" key="2">
    <source>
        <dbReference type="EMBL" id="KAK1352148.1"/>
    </source>
</evidence>
<dbReference type="InterPro" id="IPR032675">
    <property type="entry name" value="LRR_dom_sf"/>
</dbReference>
<dbReference type="Gene3D" id="3.80.10.10">
    <property type="entry name" value="Ribonuclease Inhibitor"/>
    <property type="match status" value="1"/>
</dbReference>
<keyword evidence="3" id="KW-1185">Reference proteome</keyword>
<gene>
    <name evidence="1" type="ORF">POM88_053644</name>
    <name evidence="2" type="ORF">POM88_053652</name>
</gene>
<name>A0AAD8LVK4_9APIA</name>
<evidence type="ECO:0000313" key="3">
    <source>
        <dbReference type="Proteomes" id="UP001237642"/>
    </source>
</evidence>
<accession>A0AAD8LVK4</accession>
<protein>
    <submittedName>
        <fullName evidence="1">Uncharacterized protein</fullName>
    </submittedName>
</protein>
<organism evidence="1 3">
    <name type="scientific">Heracleum sosnowskyi</name>
    <dbReference type="NCBI Taxonomy" id="360622"/>
    <lineage>
        <taxon>Eukaryota</taxon>
        <taxon>Viridiplantae</taxon>
        <taxon>Streptophyta</taxon>
        <taxon>Embryophyta</taxon>
        <taxon>Tracheophyta</taxon>
        <taxon>Spermatophyta</taxon>
        <taxon>Magnoliopsida</taxon>
        <taxon>eudicotyledons</taxon>
        <taxon>Gunneridae</taxon>
        <taxon>Pentapetalae</taxon>
        <taxon>asterids</taxon>
        <taxon>campanulids</taxon>
        <taxon>Apiales</taxon>
        <taxon>Apiaceae</taxon>
        <taxon>Apioideae</taxon>
        <taxon>apioid superclade</taxon>
        <taxon>Tordylieae</taxon>
        <taxon>Tordyliinae</taxon>
        <taxon>Heracleum</taxon>
    </lineage>
</organism>
<comment type="caution">
    <text evidence="1">The sequence shown here is derived from an EMBL/GenBank/DDBJ whole genome shotgun (WGS) entry which is preliminary data.</text>
</comment>
<proteinExistence type="predicted"/>
<dbReference type="AlphaFoldDB" id="A0AAD8LVK4"/>
<sequence length="214" mass="24140">MPFLEDDQLETFYLTNCSSLTDIQGLEELTSLRELSLGGCNSSLLAYAFREHFFQTFSGFGHQIEIYIQSEEFPDWMSQSSNLGSTVSVDMPPNVSHNFLAMILCFRLCEDTEIRLLNDLRPSYYNVQNTSSGFMLQGSFDNHNHESLMVVVPRTIFSVKDGDHRIELTSDAEILGIHVMCNREIPKIDECNSIAANVDDDGSCHFLKGKTCGK</sequence>